<dbReference type="PANTHER" id="PTHR12415">
    <property type="entry name" value="TYROSYL-DNA PHOSPHODIESTERASE 1"/>
    <property type="match status" value="1"/>
</dbReference>
<keyword evidence="7" id="KW-0234">DNA repair</keyword>
<evidence type="ECO:0000313" key="13">
    <source>
        <dbReference type="EMBL" id="KAF2113468.1"/>
    </source>
</evidence>
<keyword evidence="4" id="KW-0227">DNA damage</keyword>
<feature type="region of interest" description="Disordered" evidence="12">
    <location>
        <begin position="1"/>
        <end position="84"/>
    </location>
</feature>
<dbReference type="SUPFAM" id="SSF56024">
    <property type="entry name" value="Phospholipase D/nuclease"/>
    <property type="match status" value="2"/>
</dbReference>
<evidence type="ECO:0000256" key="3">
    <source>
        <dbReference type="ARBA" id="ARBA00022722"/>
    </source>
</evidence>
<dbReference type="GO" id="GO:0003690">
    <property type="term" value="F:double-stranded DNA binding"/>
    <property type="evidence" value="ECO:0007669"/>
    <property type="project" value="TreeGrafter"/>
</dbReference>
<evidence type="ECO:0000256" key="1">
    <source>
        <dbReference type="ARBA" id="ARBA00004123"/>
    </source>
</evidence>
<sequence>MDGEELVDVPTSKRRKLDAQHNTITEPNTTTLATAKGVDRPISPPASRRKRSVTPSPSTARVKAATTATSKAGNQLKDESEDGRDFLTSPFQLTHIRDLSPAENEDSVMLEDILGDPMIKECWNFNFLFDLDFVMSKFDADVRSLVQVKIVHGFWKRDDERRIGMHEMAERYPNIELISAYMPDPFGTHHSKMLILLRHDDTAQIVIHTANMISRDWGNMTQAVWRSPLLLLKTDDYKTTLEQDSSPETFPIGSGERFEIDFLWYLNAYGKRLKDLSKVLCNYNFSAVRAAFIGSAPSRQKLANADPATHTSWGWLGLREILSTIPIARPAEAASTPHIVIQISSIATLGQTPAWLQHLQSVLRSSYTTSTSRAESTSPSKKANFFAKRPKATATKAPEPMFNIIFPTAEEIRTSLDGYASGGSIHTKIQSAAQQRQLQYLRPLLCHWRHPSSSSSTEEPRREAMRGPAAPHIKTFIRFSNSEHASIDWAMVTSANFSKQAWGDLENKNKEIWIQSWECGVVVWPQLFKQDSFGGQEGKAKEEEVLMVPVFGRDLPAEEDVAEGLKAHEVVGFRMPYDLPLSPYKTDETPWVATMNHEESDWKGVVWGGYQPHA</sequence>
<organism evidence="13 14">
    <name type="scientific">Lophiotrema nucula</name>
    <dbReference type="NCBI Taxonomy" id="690887"/>
    <lineage>
        <taxon>Eukaryota</taxon>
        <taxon>Fungi</taxon>
        <taxon>Dikarya</taxon>
        <taxon>Ascomycota</taxon>
        <taxon>Pezizomycotina</taxon>
        <taxon>Dothideomycetes</taxon>
        <taxon>Pleosporomycetidae</taxon>
        <taxon>Pleosporales</taxon>
        <taxon>Lophiotremataceae</taxon>
        <taxon>Lophiotrema</taxon>
    </lineage>
</organism>
<evidence type="ECO:0000256" key="6">
    <source>
        <dbReference type="ARBA" id="ARBA00022839"/>
    </source>
</evidence>
<evidence type="ECO:0000256" key="5">
    <source>
        <dbReference type="ARBA" id="ARBA00022801"/>
    </source>
</evidence>
<accession>A0A6A5Z4W2</accession>
<keyword evidence="6" id="KW-0269">Exonuclease</keyword>
<evidence type="ECO:0000256" key="12">
    <source>
        <dbReference type="SAM" id="MobiDB-lite"/>
    </source>
</evidence>
<dbReference type="GO" id="GO:0017005">
    <property type="term" value="F:3'-tyrosyl-DNA phosphodiesterase activity"/>
    <property type="evidence" value="ECO:0007669"/>
    <property type="project" value="TreeGrafter"/>
</dbReference>
<evidence type="ECO:0000256" key="2">
    <source>
        <dbReference type="ARBA" id="ARBA00010205"/>
    </source>
</evidence>
<dbReference type="EMBL" id="ML977328">
    <property type="protein sequence ID" value="KAF2113468.1"/>
    <property type="molecule type" value="Genomic_DNA"/>
</dbReference>
<evidence type="ECO:0000313" key="14">
    <source>
        <dbReference type="Proteomes" id="UP000799770"/>
    </source>
</evidence>
<dbReference type="CDD" id="cd09123">
    <property type="entry name" value="PLDc_Tdp1_2"/>
    <property type="match status" value="1"/>
</dbReference>
<comment type="similarity">
    <text evidence="2">Belongs to the tyrosyl-DNA phosphodiesterase family.</text>
</comment>
<feature type="binding site" evidence="10">
    <location>
        <position position="192"/>
    </location>
    <ligand>
        <name>substrate</name>
    </ligand>
</feature>
<feature type="active site" description="Proton donor/acceptor" evidence="9">
    <location>
        <position position="472"/>
    </location>
</feature>
<keyword evidence="5" id="KW-0378">Hydrolase</keyword>
<protein>
    <submittedName>
        <fullName evidence="13">Tyrosyl-DNA phosphodiesterase 1</fullName>
    </submittedName>
</protein>
<feature type="active site" description="Nucleophile" evidence="9">
    <location>
        <position position="190"/>
    </location>
</feature>
<dbReference type="CDD" id="cd09194">
    <property type="entry name" value="PLDc_yTdp1_1"/>
    <property type="match status" value="1"/>
</dbReference>
<name>A0A6A5Z4W2_9PLEO</name>
<feature type="binding site" evidence="10">
    <location>
        <position position="474"/>
    </location>
    <ligand>
        <name>substrate</name>
    </ligand>
</feature>
<feature type="compositionally biased region" description="Polar residues" evidence="12">
    <location>
        <begin position="20"/>
        <end position="33"/>
    </location>
</feature>
<evidence type="ECO:0000256" key="8">
    <source>
        <dbReference type="ARBA" id="ARBA00023242"/>
    </source>
</evidence>
<dbReference type="Pfam" id="PF06087">
    <property type="entry name" value="Tyr-DNA_phospho"/>
    <property type="match status" value="1"/>
</dbReference>
<reference evidence="13" key="1">
    <citation type="journal article" date="2020" name="Stud. Mycol.">
        <title>101 Dothideomycetes genomes: a test case for predicting lifestyles and emergence of pathogens.</title>
        <authorList>
            <person name="Haridas S."/>
            <person name="Albert R."/>
            <person name="Binder M."/>
            <person name="Bloem J."/>
            <person name="Labutti K."/>
            <person name="Salamov A."/>
            <person name="Andreopoulos B."/>
            <person name="Baker S."/>
            <person name="Barry K."/>
            <person name="Bills G."/>
            <person name="Bluhm B."/>
            <person name="Cannon C."/>
            <person name="Castanera R."/>
            <person name="Culley D."/>
            <person name="Daum C."/>
            <person name="Ezra D."/>
            <person name="Gonzalez J."/>
            <person name="Henrissat B."/>
            <person name="Kuo A."/>
            <person name="Liang C."/>
            <person name="Lipzen A."/>
            <person name="Lutzoni F."/>
            <person name="Magnuson J."/>
            <person name="Mondo S."/>
            <person name="Nolan M."/>
            <person name="Ohm R."/>
            <person name="Pangilinan J."/>
            <person name="Park H.-J."/>
            <person name="Ramirez L."/>
            <person name="Alfaro M."/>
            <person name="Sun H."/>
            <person name="Tritt A."/>
            <person name="Yoshinaga Y."/>
            <person name="Zwiers L.-H."/>
            <person name="Turgeon B."/>
            <person name="Goodwin S."/>
            <person name="Spatafora J."/>
            <person name="Crous P."/>
            <person name="Grigoriev I."/>
        </authorList>
    </citation>
    <scope>NUCLEOTIDE SEQUENCE</scope>
    <source>
        <strain evidence="13">CBS 627.86</strain>
    </source>
</reference>
<feature type="site" description="Interaction with DNA" evidence="11">
    <location>
        <position position="498"/>
    </location>
</feature>
<dbReference type="Proteomes" id="UP000799770">
    <property type="component" value="Unassembled WGS sequence"/>
</dbReference>
<gene>
    <name evidence="13" type="ORF">BDV96DRAFT_496227</name>
</gene>
<dbReference type="GO" id="GO:0006281">
    <property type="term" value="P:DNA repair"/>
    <property type="evidence" value="ECO:0007669"/>
    <property type="project" value="UniProtKB-KW"/>
</dbReference>
<evidence type="ECO:0000256" key="4">
    <source>
        <dbReference type="ARBA" id="ARBA00022763"/>
    </source>
</evidence>
<dbReference type="PANTHER" id="PTHR12415:SF0">
    <property type="entry name" value="TYROSYL-DNA PHOSPHODIESTERASE 1"/>
    <property type="match status" value="1"/>
</dbReference>
<evidence type="ECO:0000256" key="9">
    <source>
        <dbReference type="PIRSR" id="PIRSR610347-1"/>
    </source>
</evidence>
<dbReference type="Gene3D" id="3.30.870.10">
    <property type="entry name" value="Endonuclease Chain A"/>
    <property type="match status" value="2"/>
</dbReference>
<dbReference type="GO" id="GO:0005634">
    <property type="term" value="C:nucleus"/>
    <property type="evidence" value="ECO:0007669"/>
    <property type="project" value="UniProtKB-SubCell"/>
</dbReference>
<evidence type="ECO:0000256" key="10">
    <source>
        <dbReference type="PIRSR" id="PIRSR610347-2"/>
    </source>
</evidence>
<dbReference type="GO" id="GO:0004527">
    <property type="term" value="F:exonuclease activity"/>
    <property type="evidence" value="ECO:0007669"/>
    <property type="project" value="UniProtKB-KW"/>
</dbReference>
<evidence type="ECO:0000256" key="11">
    <source>
        <dbReference type="PIRSR" id="PIRSR610347-3"/>
    </source>
</evidence>
<keyword evidence="3" id="KW-0540">Nuclease</keyword>
<proteinExistence type="inferred from homology"/>
<evidence type="ECO:0000256" key="7">
    <source>
        <dbReference type="ARBA" id="ARBA00023204"/>
    </source>
</evidence>
<comment type="subcellular location">
    <subcellularLocation>
        <location evidence="1">Nucleus</location>
    </subcellularLocation>
</comment>
<dbReference type="InterPro" id="IPR010347">
    <property type="entry name" value="Tdp1"/>
</dbReference>
<dbReference type="FunFam" id="3.30.870.10:FF:000038">
    <property type="entry name" value="Probable tyrosyl-DNA phosphodiesterase"/>
    <property type="match status" value="1"/>
</dbReference>
<keyword evidence="14" id="KW-1185">Reference proteome</keyword>
<keyword evidence="8" id="KW-0539">Nucleus</keyword>
<dbReference type="AlphaFoldDB" id="A0A6A5Z4W2"/>
<dbReference type="OrthoDB" id="47785at2759"/>
<dbReference type="GO" id="GO:0003697">
    <property type="term" value="F:single-stranded DNA binding"/>
    <property type="evidence" value="ECO:0007669"/>
    <property type="project" value="TreeGrafter"/>
</dbReference>